<feature type="transmembrane region" description="Helical" evidence="7">
    <location>
        <begin position="180"/>
        <end position="197"/>
    </location>
</feature>
<accession>A0A0G4H721</accession>
<dbReference type="EMBL" id="CDMY01001045">
    <property type="protein sequence ID" value="CEM39644.1"/>
    <property type="molecule type" value="Genomic_DNA"/>
</dbReference>
<keyword evidence="5 7" id="KW-1133">Transmembrane helix</keyword>
<gene>
    <name evidence="9" type="ORF">Vbra_19701</name>
</gene>
<dbReference type="Proteomes" id="UP000041254">
    <property type="component" value="Unassembled WGS sequence"/>
</dbReference>
<dbReference type="VEuPathDB" id="CryptoDB:Vbra_19701"/>
<evidence type="ECO:0000256" key="1">
    <source>
        <dbReference type="ARBA" id="ARBA00002080"/>
    </source>
</evidence>
<evidence type="ECO:0000256" key="6">
    <source>
        <dbReference type="ARBA" id="ARBA00023136"/>
    </source>
</evidence>
<evidence type="ECO:0000313" key="10">
    <source>
        <dbReference type="Proteomes" id="UP000041254"/>
    </source>
</evidence>
<evidence type="ECO:0000256" key="3">
    <source>
        <dbReference type="ARBA" id="ARBA00020945"/>
    </source>
</evidence>
<dbReference type="Pfam" id="PF00226">
    <property type="entry name" value="DnaJ"/>
    <property type="match status" value="1"/>
</dbReference>
<dbReference type="PROSITE" id="PS50076">
    <property type="entry name" value="DNAJ_2"/>
    <property type="match status" value="1"/>
</dbReference>
<keyword evidence="6 7" id="KW-0472">Membrane</keyword>
<dbReference type="AlphaFoldDB" id="A0A0G4H721"/>
<organism evidence="9 10">
    <name type="scientific">Vitrella brassicaformis (strain CCMP3155)</name>
    <dbReference type="NCBI Taxonomy" id="1169540"/>
    <lineage>
        <taxon>Eukaryota</taxon>
        <taxon>Sar</taxon>
        <taxon>Alveolata</taxon>
        <taxon>Colpodellida</taxon>
        <taxon>Vitrellaceae</taxon>
        <taxon>Vitrella</taxon>
    </lineage>
</organism>
<dbReference type="Gene3D" id="1.10.287.110">
    <property type="entry name" value="DnaJ domain"/>
    <property type="match status" value="1"/>
</dbReference>
<protein>
    <recommendedName>
        <fullName evidence="3">DnaJ homolog subfamily C member 22</fullName>
    </recommendedName>
</protein>
<dbReference type="InterPro" id="IPR001623">
    <property type="entry name" value="DnaJ_domain"/>
</dbReference>
<dbReference type="InterPro" id="IPR007829">
    <property type="entry name" value="TM2"/>
</dbReference>
<dbReference type="PANTHER" id="PTHR44733:SF1">
    <property type="entry name" value="DNAJ HOMOLOG SUBFAMILY C MEMBER 22"/>
    <property type="match status" value="1"/>
</dbReference>
<evidence type="ECO:0000259" key="8">
    <source>
        <dbReference type="PROSITE" id="PS50076"/>
    </source>
</evidence>
<dbReference type="OrthoDB" id="10262359at2759"/>
<dbReference type="STRING" id="1169540.A0A0G4H721"/>
<keyword evidence="10" id="KW-1185">Reference proteome</keyword>
<feature type="transmembrane region" description="Helical" evidence="7">
    <location>
        <begin position="32"/>
        <end position="51"/>
    </location>
</feature>
<sequence>MAKSRCVAYTCWLCGGPFLALHHLYLGRDIQWFLWFTTFGGFLVGWLSDLCKMPDYIRQANLSQKFMEQYSKRAGEHVSEWQIARWAGAVAFAALYEAVLLHAVNVYTPTLLHGFVRALGRAMGVWMSFSSGTKRSSVRWTIVAALVCELLLGSLAAPLARVYGERWPHRRSYAETDIHNLVSVLGSLVAAVAAWKTQRYRSALRARHFCVRLPFITLAALVWSALLFSALYHHMEVPDADNPTKTRKLKDMWQEFVRSDSYLQLKAVVDRWSKLVKEKGVLEGLQDIAQEMGLFDENTPRWTDYQVLGVKYDATDAEIKARYRQLAKLYHPDKSTDEDSAAKMAQVNEAYRRLIARTPDTTDRQGKEEL</sequence>
<evidence type="ECO:0000256" key="2">
    <source>
        <dbReference type="ARBA" id="ARBA00004141"/>
    </source>
</evidence>
<feature type="transmembrane region" description="Helical" evidence="7">
    <location>
        <begin position="209"/>
        <end position="232"/>
    </location>
</feature>
<dbReference type="CDD" id="cd06257">
    <property type="entry name" value="DnaJ"/>
    <property type="match status" value="1"/>
</dbReference>
<dbReference type="PRINTS" id="PR00625">
    <property type="entry name" value="JDOMAIN"/>
</dbReference>
<name>A0A0G4H721_VITBC</name>
<dbReference type="InParanoid" id="A0A0G4H721"/>
<feature type="transmembrane region" description="Helical" evidence="7">
    <location>
        <begin position="7"/>
        <end position="26"/>
    </location>
</feature>
<comment type="subcellular location">
    <subcellularLocation>
        <location evidence="2">Membrane</location>
        <topology evidence="2">Multi-pass membrane protein</topology>
    </subcellularLocation>
</comment>
<reference evidence="9 10" key="1">
    <citation type="submission" date="2014-11" db="EMBL/GenBank/DDBJ databases">
        <authorList>
            <person name="Zhu J."/>
            <person name="Qi W."/>
            <person name="Song R."/>
        </authorList>
    </citation>
    <scope>NUCLEOTIDE SEQUENCE [LARGE SCALE GENOMIC DNA]</scope>
</reference>
<dbReference type="PANTHER" id="PTHR44733">
    <property type="entry name" value="DNAJ HOMOLOG SUBFAMILY C MEMBER 22"/>
    <property type="match status" value="1"/>
</dbReference>
<dbReference type="SMART" id="SM00271">
    <property type="entry name" value="DnaJ"/>
    <property type="match status" value="1"/>
</dbReference>
<proteinExistence type="predicted"/>
<evidence type="ECO:0000256" key="4">
    <source>
        <dbReference type="ARBA" id="ARBA00022692"/>
    </source>
</evidence>
<comment type="function">
    <text evidence="1">May function as a co-chaperone.</text>
</comment>
<dbReference type="GO" id="GO:0016020">
    <property type="term" value="C:membrane"/>
    <property type="evidence" value="ECO:0007669"/>
    <property type="project" value="UniProtKB-SubCell"/>
</dbReference>
<evidence type="ECO:0000256" key="5">
    <source>
        <dbReference type="ARBA" id="ARBA00022989"/>
    </source>
</evidence>
<feature type="transmembrane region" description="Helical" evidence="7">
    <location>
        <begin position="141"/>
        <end position="160"/>
    </location>
</feature>
<keyword evidence="4 7" id="KW-0812">Transmembrane</keyword>
<dbReference type="SUPFAM" id="SSF46565">
    <property type="entry name" value="Chaperone J-domain"/>
    <property type="match status" value="1"/>
</dbReference>
<dbReference type="InterPro" id="IPR036869">
    <property type="entry name" value="J_dom_sf"/>
</dbReference>
<evidence type="ECO:0000256" key="7">
    <source>
        <dbReference type="SAM" id="Phobius"/>
    </source>
</evidence>
<evidence type="ECO:0000313" key="9">
    <source>
        <dbReference type="EMBL" id="CEM39644.1"/>
    </source>
</evidence>
<feature type="domain" description="J" evidence="8">
    <location>
        <begin position="303"/>
        <end position="370"/>
    </location>
</feature>
<dbReference type="Pfam" id="PF05154">
    <property type="entry name" value="TM2"/>
    <property type="match status" value="1"/>
</dbReference>
<dbReference type="OMA" id="IFYGHPI"/>